<dbReference type="Proteomes" id="UP000275076">
    <property type="component" value="Unassembled WGS sequence"/>
</dbReference>
<evidence type="ECO:0000313" key="8">
    <source>
        <dbReference type="Proteomes" id="UP000275076"/>
    </source>
</evidence>
<keyword evidence="8" id="KW-1185">Reference proteome</keyword>
<dbReference type="Gene3D" id="3.30.420.150">
    <property type="entry name" value="Exopolyphosphatase. Domain 2"/>
    <property type="match status" value="1"/>
</dbReference>
<dbReference type="Gene3D" id="1.10.3210.10">
    <property type="entry name" value="Hypothetical protein af1432"/>
    <property type="match status" value="1"/>
</dbReference>
<proteinExistence type="inferred from homology"/>
<dbReference type="GO" id="GO:0006793">
    <property type="term" value="P:phosphorus metabolic process"/>
    <property type="evidence" value="ECO:0007669"/>
    <property type="project" value="InterPro"/>
</dbReference>
<dbReference type="OrthoDB" id="9807195at2"/>
<evidence type="ECO:0000256" key="3">
    <source>
        <dbReference type="ARBA" id="ARBA00022801"/>
    </source>
</evidence>
<dbReference type="Pfam" id="PF02541">
    <property type="entry name" value="Ppx-GppA"/>
    <property type="match status" value="1"/>
</dbReference>
<comment type="catalytic activity">
    <reaction evidence="4">
        <text>[phosphate](n) + H2O = [phosphate](n-1) + phosphate + H(+)</text>
        <dbReference type="Rhea" id="RHEA:21528"/>
        <dbReference type="Rhea" id="RHEA-COMP:9859"/>
        <dbReference type="Rhea" id="RHEA-COMP:14279"/>
        <dbReference type="ChEBI" id="CHEBI:15377"/>
        <dbReference type="ChEBI" id="CHEBI:15378"/>
        <dbReference type="ChEBI" id="CHEBI:16838"/>
        <dbReference type="ChEBI" id="CHEBI:43474"/>
        <dbReference type="EC" id="3.6.1.11"/>
    </reaction>
</comment>
<reference evidence="7 8" key="1">
    <citation type="submission" date="2018-10" db="EMBL/GenBank/DDBJ databases">
        <title>Draft genome sequence of Bacillus salarius IM0101, isolated from a hypersaline soil in Inner Mongolia, China.</title>
        <authorList>
            <person name="Yamprayoonswat W."/>
            <person name="Boonvisut S."/>
            <person name="Jumpathong W."/>
            <person name="Sittihan S."/>
            <person name="Ruangsuj P."/>
            <person name="Wanthongcharoen S."/>
            <person name="Thongpramul N."/>
            <person name="Pimmason S."/>
            <person name="Yu B."/>
            <person name="Yasawong M."/>
        </authorList>
    </citation>
    <scope>NUCLEOTIDE SEQUENCE [LARGE SCALE GENOMIC DNA]</scope>
    <source>
        <strain evidence="7 8">IM0101</strain>
    </source>
</reference>
<evidence type="ECO:0000259" key="5">
    <source>
        <dbReference type="Pfam" id="PF02541"/>
    </source>
</evidence>
<comment type="similarity">
    <text evidence="1">Belongs to the GppA/Ppx family.</text>
</comment>
<accession>A0A3R9PHP1</accession>
<dbReference type="InterPro" id="IPR043129">
    <property type="entry name" value="ATPase_NBD"/>
</dbReference>
<dbReference type="Gene3D" id="3.30.420.40">
    <property type="match status" value="1"/>
</dbReference>
<dbReference type="PANTHER" id="PTHR30005">
    <property type="entry name" value="EXOPOLYPHOSPHATASE"/>
    <property type="match status" value="1"/>
</dbReference>
<dbReference type="NCBIfam" id="TIGR03706">
    <property type="entry name" value="exo_poly_only"/>
    <property type="match status" value="1"/>
</dbReference>
<sequence length="562" mass="65235">MITIYYFHEYTSCFNHCKCKHCFLLVLYRTTIYDGIRSYDRRGMTRMIQSKEKVAVIDIGSNSIRLVIHELDDKKGTRELHNLKQVARLSNHIDHDYQLTEAGLQVLKESLQQFEDVLHFHQVTNVKAVATAAIRNALNKEEIIDYIHRETSLRVRVLSEKEEAYYGYIAVVNSTSITDGISIDIGGGSTEVTLFKDKVLIHSHSFSFGALTLKKKFFPNKEPDKQALKKLSEYVIEQCKTIPWLQEAKKLPIIGIGGSARNMSLVHQSQVNYPLAGLHQYEMSINELKSMMQLFENSSLKEREHIDGLSKDRADVIVPAVRVIHEIADYIQADYFMMSNKGLREGLFFEEMLREHSADYLPEVAEESFFQLSREFEMNEDYVQEVGRIARQLYTQLEPFIPQHLKHDDNIYLLKKSARVLYIGEFISHETSSQHTFYVLTNRSIDGIPHSDRLAMAFIASFKSKSWMKQMSPPFKSYVSKELLKRFELLGSILKMAYALDRTKRKIVQTITSEKHGKSIILYISCKKNTYSYFEEIKSTKYKKHMEKVLKQNISLNFHPLD</sequence>
<evidence type="ECO:0000259" key="6">
    <source>
        <dbReference type="Pfam" id="PF21447"/>
    </source>
</evidence>
<dbReference type="GO" id="GO:0004309">
    <property type="term" value="F:exopolyphosphatase activity"/>
    <property type="evidence" value="ECO:0007669"/>
    <property type="project" value="UniProtKB-EC"/>
</dbReference>
<evidence type="ECO:0000313" key="7">
    <source>
        <dbReference type="EMBL" id="RSL30916.1"/>
    </source>
</evidence>
<dbReference type="GO" id="GO:0006357">
    <property type="term" value="P:regulation of transcription by RNA polymerase II"/>
    <property type="evidence" value="ECO:0007669"/>
    <property type="project" value="TreeGrafter"/>
</dbReference>
<comment type="caution">
    <text evidence="7">The sequence shown here is derived from an EMBL/GenBank/DDBJ whole genome shotgun (WGS) entry which is preliminary data.</text>
</comment>
<protein>
    <recommendedName>
        <fullName evidence="2">exopolyphosphatase</fullName>
        <ecNumber evidence="2">3.6.1.11</ecNumber>
    </recommendedName>
</protein>
<dbReference type="EC" id="3.6.1.11" evidence="2"/>
<feature type="domain" description="Ppx/GppA phosphatase N-terminal" evidence="5">
    <location>
        <begin position="72"/>
        <end position="355"/>
    </location>
</feature>
<name>A0A3R9PHP1_9BACI</name>
<dbReference type="CDD" id="cd24052">
    <property type="entry name" value="ASKHA_NBD_HpPPX-GppA-like"/>
    <property type="match status" value="1"/>
</dbReference>
<keyword evidence="3 7" id="KW-0378">Hydrolase</keyword>
<dbReference type="EMBL" id="RBVX01000030">
    <property type="protein sequence ID" value="RSL30916.1"/>
    <property type="molecule type" value="Genomic_DNA"/>
</dbReference>
<evidence type="ECO:0000256" key="4">
    <source>
        <dbReference type="ARBA" id="ARBA00047607"/>
    </source>
</evidence>
<dbReference type="Pfam" id="PF21447">
    <property type="entry name" value="Ppx-GppA_III"/>
    <property type="match status" value="1"/>
</dbReference>
<dbReference type="InterPro" id="IPR022371">
    <property type="entry name" value="Exopolyphosphatase"/>
</dbReference>
<gene>
    <name evidence="7" type="primary">ppx</name>
    <name evidence="7" type="ORF">D7Z54_23365</name>
</gene>
<dbReference type="InterPro" id="IPR050273">
    <property type="entry name" value="GppA/Ppx_hydrolase"/>
</dbReference>
<dbReference type="SUPFAM" id="SSF109604">
    <property type="entry name" value="HD-domain/PDEase-like"/>
    <property type="match status" value="1"/>
</dbReference>
<dbReference type="PANTHER" id="PTHR30005:SF0">
    <property type="entry name" value="RETROGRADE REGULATION PROTEIN 2"/>
    <property type="match status" value="1"/>
</dbReference>
<dbReference type="SUPFAM" id="SSF53067">
    <property type="entry name" value="Actin-like ATPase domain"/>
    <property type="match status" value="2"/>
</dbReference>
<dbReference type="AlphaFoldDB" id="A0A3R9PHP1"/>
<organism evidence="7 8">
    <name type="scientific">Salibacterium salarium</name>
    <dbReference type="NCBI Taxonomy" id="284579"/>
    <lineage>
        <taxon>Bacteria</taxon>
        <taxon>Bacillati</taxon>
        <taxon>Bacillota</taxon>
        <taxon>Bacilli</taxon>
        <taxon>Bacillales</taxon>
        <taxon>Bacillaceae</taxon>
    </lineage>
</organism>
<dbReference type="InterPro" id="IPR003695">
    <property type="entry name" value="Ppx_GppA_N"/>
</dbReference>
<feature type="domain" description="Ppx/GppA phosphatase C-terminal" evidence="6">
    <location>
        <begin position="366"/>
        <end position="522"/>
    </location>
</feature>
<evidence type="ECO:0000256" key="1">
    <source>
        <dbReference type="ARBA" id="ARBA00007125"/>
    </source>
</evidence>
<evidence type="ECO:0000256" key="2">
    <source>
        <dbReference type="ARBA" id="ARBA00012451"/>
    </source>
</evidence>
<dbReference type="InterPro" id="IPR048950">
    <property type="entry name" value="Ppx_GppA_C"/>
</dbReference>